<sequence>MDRLPPEIMRPIVQMVIEASPSGLVCAYAGVSRQWQAMVEQVTFATLRLNQERILEAGSIMSPVRQSYVRSIIFTAKLFTHEPEETETDHEKRYNNIHFSNAVTWLLEYLRTWSGVAFDSSYARGIALTLAVASPSDAHYIDLDNTRFRLPLRAGESRTQKCLFSIVGLQEDFTDYRTLPTVPFITSFRCKPGRHHDQRRLVPKSLCEIASRFPNLLDIDWDLPDGGRGFSELFRNQLRRDFATALPLLPRALHSFKLCYGLATSPFDVDGGSDRDETEHHQPRLGLEGTPDELSVALGQLAMRLRSIEVTGIIGNEFFTAIQGDPEKEKEEESAADPLKTEPSSRLHQLILRIAPHTPQGAFLFDHDPLDPSPEVGWPPNNRVIPVAAQIHPYILAAARAAAARLPALTNLVITWKARTPASLTYTVRSVRKPKTEAEAELVCNTSPALDLPDELQEAWWHAAQSHLLSARRVAARVSQFRLVVRDNGLRYKHLNDRFRHLNDRPGGRAHMGLDPLVPVAEPPPHDVFDCIRNL</sequence>
<evidence type="ECO:0000313" key="2">
    <source>
        <dbReference type="EMBL" id="KAK8023940.1"/>
    </source>
</evidence>
<feature type="compositionally biased region" description="Basic and acidic residues" evidence="1">
    <location>
        <begin position="272"/>
        <end position="282"/>
    </location>
</feature>
<dbReference type="EMBL" id="JAQQWK010000011">
    <property type="protein sequence ID" value="KAK8023940.1"/>
    <property type="molecule type" value="Genomic_DNA"/>
</dbReference>
<feature type="compositionally biased region" description="Basic and acidic residues" evidence="1">
    <location>
        <begin position="325"/>
        <end position="342"/>
    </location>
</feature>
<dbReference type="Proteomes" id="UP001444661">
    <property type="component" value="Unassembled WGS sequence"/>
</dbReference>
<organism evidence="2 3">
    <name type="scientific">Apiospora rasikravindrae</name>
    <dbReference type="NCBI Taxonomy" id="990691"/>
    <lineage>
        <taxon>Eukaryota</taxon>
        <taxon>Fungi</taxon>
        <taxon>Dikarya</taxon>
        <taxon>Ascomycota</taxon>
        <taxon>Pezizomycotina</taxon>
        <taxon>Sordariomycetes</taxon>
        <taxon>Xylariomycetidae</taxon>
        <taxon>Amphisphaeriales</taxon>
        <taxon>Apiosporaceae</taxon>
        <taxon>Apiospora</taxon>
    </lineage>
</organism>
<accession>A0ABR1S1A0</accession>
<name>A0ABR1S1A0_9PEZI</name>
<gene>
    <name evidence="2" type="ORF">PG993_012006</name>
</gene>
<feature type="region of interest" description="Disordered" evidence="1">
    <location>
        <begin position="270"/>
        <end position="290"/>
    </location>
</feature>
<feature type="region of interest" description="Disordered" evidence="1">
    <location>
        <begin position="322"/>
        <end position="342"/>
    </location>
</feature>
<evidence type="ECO:0000313" key="3">
    <source>
        <dbReference type="Proteomes" id="UP001444661"/>
    </source>
</evidence>
<evidence type="ECO:0008006" key="4">
    <source>
        <dbReference type="Google" id="ProtNLM"/>
    </source>
</evidence>
<protein>
    <recommendedName>
        <fullName evidence="4">F-box domain-containing protein</fullName>
    </recommendedName>
</protein>
<keyword evidence="3" id="KW-1185">Reference proteome</keyword>
<reference evidence="2 3" key="1">
    <citation type="submission" date="2023-01" db="EMBL/GenBank/DDBJ databases">
        <title>Analysis of 21 Apiospora genomes using comparative genomics revels a genus with tremendous synthesis potential of carbohydrate active enzymes and secondary metabolites.</title>
        <authorList>
            <person name="Sorensen T."/>
        </authorList>
    </citation>
    <scope>NUCLEOTIDE SEQUENCE [LARGE SCALE GENOMIC DNA]</scope>
    <source>
        <strain evidence="2 3">CBS 33761</strain>
    </source>
</reference>
<proteinExistence type="predicted"/>
<evidence type="ECO:0000256" key="1">
    <source>
        <dbReference type="SAM" id="MobiDB-lite"/>
    </source>
</evidence>
<comment type="caution">
    <text evidence="2">The sequence shown here is derived from an EMBL/GenBank/DDBJ whole genome shotgun (WGS) entry which is preliminary data.</text>
</comment>